<evidence type="ECO:0000313" key="2">
    <source>
        <dbReference type="EMBL" id="CAF4652358.1"/>
    </source>
</evidence>
<dbReference type="EMBL" id="CAJOBC010143006">
    <property type="protein sequence ID" value="CAF4652358.1"/>
    <property type="molecule type" value="Genomic_DNA"/>
</dbReference>
<gene>
    <name evidence="1" type="ORF">GPM918_LOCUS46371</name>
    <name evidence="2" type="ORF">SRO942_LOCUS50440</name>
</gene>
<feature type="non-terminal residue" evidence="1">
    <location>
        <position position="104"/>
    </location>
</feature>
<dbReference type="EMBL" id="CAJNOQ010061841">
    <property type="protein sequence ID" value="CAF1672808.1"/>
    <property type="molecule type" value="Genomic_DNA"/>
</dbReference>
<sequence>MKHTFPSLPIPSTIWDINLAVLQSTTAASTVNQKVLPQSTCCDIVPISLDNRLDGTLYYVLDLYTMNRSYNIQASLETLCSAIIYNVFCYDIKMSEVTLAKSTM</sequence>
<name>A0A816GBC8_9BILA</name>
<organism evidence="1 3">
    <name type="scientific">Didymodactylos carnosus</name>
    <dbReference type="NCBI Taxonomy" id="1234261"/>
    <lineage>
        <taxon>Eukaryota</taxon>
        <taxon>Metazoa</taxon>
        <taxon>Spiralia</taxon>
        <taxon>Gnathifera</taxon>
        <taxon>Rotifera</taxon>
        <taxon>Eurotatoria</taxon>
        <taxon>Bdelloidea</taxon>
        <taxon>Philodinida</taxon>
        <taxon>Philodinidae</taxon>
        <taxon>Didymodactylos</taxon>
    </lineage>
</organism>
<evidence type="ECO:0000313" key="3">
    <source>
        <dbReference type="Proteomes" id="UP000663829"/>
    </source>
</evidence>
<dbReference type="AlphaFoldDB" id="A0A816GBC8"/>
<protein>
    <submittedName>
        <fullName evidence="1">Uncharacterized protein</fullName>
    </submittedName>
</protein>
<dbReference type="Proteomes" id="UP000663829">
    <property type="component" value="Unassembled WGS sequence"/>
</dbReference>
<reference evidence="1" key="1">
    <citation type="submission" date="2021-02" db="EMBL/GenBank/DDBJ databases">
        <authorList>
            <person name="Nowell W R."/>
        </authorList>
    </citation>
    <scope>NUCLEOTIDE SEQUENCE</scope>
</reference>
<proteinExistence type="predicted"/>
<keyword evidence="3" id="KW-1185">Reference proteome</keyword>
<dbReference type="Proteomes" id="UP000681722">
    <property type="component" value="Unassembled WGS sequence"/>
</dbReference>
<accession>A0A816GBC8</accession>
<evidence type="ECO:0000313" key="1">
    <source>
        <dbReference type="EMBL" id="CAF1672808.1"/>
    </source>
</evidence>
<comment type="caution">
    <text evidence="1">The sequence shown here is derived from an EMBL/GenBank/DDBJ whole genome shotgun (WGS) entry which is preliminary data.</text>
</comment>